<dbReference type="InterPro" id="IPR014284">
    <property type="entry name" value="RNA_pol_sigma-70_dom"/>
</dbReference>
<feature type="domain" description="RNA polymerase sigma factor 70 region 4 type 2" evidence="6">
    <location>
        <begin position="113"/>
        <end position="153"/>
    </location>
</feature>
<dbReference type="NCBIfam" id="TIGR02937">
    <property type="entry name" value="sigma70-ECF"/>
    <property type="match status" value="1"/>
</dbReference>
<comment type="similarity">
    <text evidence="1">Belongs to the sigma-70 factor family. ECF subfamily.</text>
</comment>
<evidence type="ECO:0000313" key="7">
    <source>
        <dbReference type="EMBL" id="MDM7886543.1"/>
    </source>
</evidence>
<dbReference type="SUPFAM" id="SSF88946">
    <property type="entry name" value="Sigma2 domain of RNA polymerase sigma factors"/>
    <property type="match status" value="1"/>
</dbReference>
<dbReference type="InterPro" id="IPR013325">
    <property type="entry name" value="RNA_pol_sigma_r2"/>
</dbReference>
<evidence type="ECO:0000256" key="2">
    <source>
        <dbReference type="ARBA" id="ARBA00023015"/>
    </source>
</evidence>
<evidence type="ECO:0000256" key="1">
    <source>
        <dbReference type="ARBA" id="ARBA00010641"/>
    </source>
</evidence>
<protein>
    <submittedName>
        <fullName evidence="7">Sigma-70 family RNA polymerase sigma factor</fullName>
    </submittedName>
</protein>
<name>A0ABT7TAE2_9MICO</name>
<dbReference type="PANTHER" id="PTHR43133">
    <property type="entry name" value="RNA POLYMERASE ECF-TYPE SIGMA FACTO"/>
    <property type="match status" value="1"/>
</dbReference>
<evidence type="ECO:0000256" key="4">
    <source>
        <dbReference type="ARBA" id="ARBA00023163"/>
    </source>
</evidence>
<dbReference type="Gene3D" id="1.10.1740.10">
    <property type="match status" value="1"/>
</dbReference>
<organism evidence="7 8">
    <name type="scientific">Curtobacterium citri</name>
    <dbReference type="NCBI Taxonomy" id="3055139"/>
    <lineage>
        <taxon>Bacteria</taxon>
        <taxon>Bacillati</taxon>
        <taxon>Actinomycetota</taxon>
        <taxon>Actinomycetes</taxon>
        <taxon>Micrococcales</taxon>
        <taxon>Microbacteriaceae</taxon>
        <taxon>Curtobacterium</taxon>
    </lineage>
</organism>
<evidence type="ECO:0000259" key="5">
    <source>
        <dbReference type="Pfam" id="PF04542"/>
    </source>
</evidence>
<evidence type="ECO:0000259" key="6">
    <source>
        <dbReference type="Pfam" id="PF08281"/>
    </source>
</evidence>
<dbReference type="SUPFAM" id="SSF88659">
    <property type="entry name" value="Sigma3 and sigma4 domains of RNA polymerase sigma factors"/>
    <property type="match status" value="1"/>
</dbReference>
<comment type="caution">
    <text evidence="7">The sequence shown here is derived from an EMBL/GenBank/DDBJ whole genome shotgun (WGS) entry which is preliminary data.</text>
</comment>
<dbReference type="InterPro" id="IPR036388">
    <property type="entry name" value="WH-like_DNA-bd_sf"/>
</dbReference>
<accession>A0ABT7TAE2</accession>
<dbReference type="InterPro" id="IPR013324">
    <property type="entry name" value="RNA_pol_sigma_r3/r4-like"/>
</dbReference>
<reference evidence="7 8" key="1">
    <citation type="submission" date="2023-06" db="EMBL/GenBank/DDBJ databases">
        <authorList>
            <person name="Feng G."/>
            <person name="Li J."/>
            <person name="Zhu H."/>
        </authorList>
    </citation>
    <scope>NUCLEOTIDE SEQUENCE [LARGE SCALE GENOMIC DNA]</scope>
    <source>
        <strain evidence="7 8">RHCKG23</strain>
    </source>
</reference>
<keyword evidence="8" id="KW-1185">Reference proteome</keyword>
<feature type="domain" description="RNA polymerase sigma-70 region 2" evidence="5">
    <location>
        <begin position="17"/>
        <end position="81"/>
    </location>
</feature>
<evidence type="ECO:0000313" key="8">
    <source>
        <dbReference type="Proteomes" id="UP001237823"/>
    </source>
</evidence>
<dbReference type="InterPro" id="IPR007627">
    <property type="entry name" value="RNA_pol_sigma70_r2"/>
</dbReference>
<dbReference type="InterPro" id="IPR039425">
    <property type="entry name" value="RNA_pol_sigma-70-like"/>
</dbReference>
<gene>
    <name evidence="7" type="ORF">QUG92_15640</name>
</gene>
<dbReference type="Pfam" id="PF08281">
    <property type="entry name" value="Sigma70_r4_2"/>
    <property type="match status" value="1"/>
</dbReference>
<dbReference type="PANTHER" id="PTHR43133:SF62">
    <property type="entry name" value="RNA POLYMERASE SIGMA FACTOR SIGZ"/>
    <property type="match status" value="1"/>
</dbReference>
<dbReference type="RefSeq" id="WP_289459889.1">
    <property type="nucleotide sequence ID" value="NZ_JAUCML010000013.1"/>
</dbReference>
<evidence type="ECO:0000256" key="3">
    <source>
        <dbReference type="ARBA" id="ARBA00023082"/>
    </source>
</evidence>
<keyword evidence="4" id="KW-0804">Transcription</keyword>
<dbReference type="Gene3D" id="1.10.10.10">
    <property type="entry name" value="Winged helix-like DNA-binding domain superfamily/Winged helix DNA-binding domain"/>
    <property type="match status" value="1"/>
</dbReference>
<keyword evidence="3" id="KW-0731">Sigma factor</keyword>
<dbReference type="EMBL" id="JAUCML010000013">
    <property type="protein sequence ID" value="MDM7886543.1"/>
    <property type="molecule type" value="Genomic_DNA"/>
</dbReference>
<keyword evidence="2" id="KW-0805">Transcription regulation</keyword>
<dbReference type="Proteomes" id="UP001237823">
    <property type="component" value="Unassembled WGS sequence"/>
</dbReference>
<proteinExistence type="inferred from homology"/>
<dbReference type="InterPro" id="IPR013249">
    <property type="entry name" value="RNA_pol_sigma70_r4_t2"/>
</dbReference>
<sequence length="155" mass="17919">MTTDSMQGHRGFCTAAYQDHAVGLRGFVSTIVIDPHLAEDVIHETFLHLWLLPDQWDPTSADLLSWLQTIAHRRAIDRIRSFEAARHRDLRIGIRDHDNVDHAYDQDTLYIRARLRDALAGLTDKQREAVLLRYLGECTVLQVAQHLGIRCRTRR</sequence>
<dbReference type="Pfam" id="PF04542">
    <property type="entry name" value="Sigma70_r2"/>
    <property type="match status" value="1"/>
</dbReference>